<name>A0A4P6DWA9_9BIFI</name>
<evidence type="ECO:0000256" key="1">
    <source>
        <dbReference type="SAM" id="MobiDB-lite"/>
    </source>
</evidence>
<feature type="domain" description="Bacterial mobilisation" evidence="2">
    <location>
        <begin position="76"/>
        <end position="111"/>
    </location>
</feature>
<dbReference type="EMBL" id="CP035464">
    <property type="protein sequence ID" value="QAY33020.1"/>
    <property type="molecule type" value="Genomic_DNA"/>
</dbReference>
<sequence length="147" mass="16870">MTANQIQREGARRDRIIIMRVDEETKQLMRRVASERRQSIARATVELFRQADGQQVRQQKEEDSPMVRELRRIRGEIWRIGVNVNQIARLTNTELGATHEDVAVIRTQVDRCDRIVAGIDRIIASGLREGEERAGEPDPDMKRSPGA</sequence>
<reference evidence="3 4" key="1">
    <citation type="submission" date="2019-01" db="EMBL/GenBank/DDBJ databases">
        <title>Complete genome sequence of Bifidobacterium gallinarum CACC 514.</title>
        <authorList>
            <person name="Jung M."/>
        </authorList>
    </citation>
    <scope>NUCLEOTIDE SEQUENCE [LARGE SCALE GENOMIC DNA]</scope>
    <source>
        <strain evidence="3 4">CACC 514</strain>
    </source>
</reference>
<dbReference type="Pfam" id="PF05713">
    <property type="entry name" value="MobC"/>
    <property type="match status" value="1"/>
</dbReference>
<dbReference type="AlphaFoldDB" id="A0A4P6DWA9"/>
<evidence type="ECO:0000313" key="3">
    <source>
        <dbReference type="EMBL" id="QAY33020.1"/>
    </source>
</evidence>
<gene>
    <name evidence="3" type="primary">mobC</name>
    <name evidence="3" type="ORF">ESN35_06100</name>
</gene>
<dbReference type="KEGG" id="bgx:ESN35_06100"/>
<proteinExistence type="predicted"/>
<evidence type="ECO:0000313" key="4">
    <source>
        <dbReference type="Proteomes" id="UP000293589"/>
    </source>
</evidence>
<dbReference type="RefSeq" id="WP_129237443.1">
    <property type="nucleotide sequence ID" value="NZ_CP035464.1"/>
</dbReference>
<dbReference type="Proteomes" id="UP000293589">
    <property type="component" value="Chromosome"/>
</dbReference>
<feature type="compositionally biased region" description="Basic and acidic residues" evidence="1">
    <location>
        <begin position="128"/>
        <end position="147"/>
    </location>
</feature>
<feature type="region of interest" description="Disordered" evidence="1">
    <location>
        <begin position="127"/>
        <end position="147"/>
    </location>
</feature>
<organism evidence="3 4">
    <name type="scientific">Bifidobacterium pullorum subsp. gallinarum</name>
    <dbReference type="NCBI Taxonomy" id="78344"/>
    <lineage>
        <taxon>Bacteria</taxon>
        <taxon>Bacillati</taxon>
        <taxon>Actinomycetota</taxon>
        <taxon>Actinomycetes</taxon>
        <taxon>Bifidobacteriales</taxon>
        <taxon>Bifidobacteriaceae</taxon>
        <taxon>Bifidobacterium</taxon>
    </lineage>
</organism>
<accession>A0A4P6DWA9</accession>
<evidence type="ECO:0000259" key="2">
    <source>
        <dbReference type="Pfam" id="PF05713"/>
    </source>
</evidence>
<dbReference type="InterPro" id="IPR008687">
    <property type="entry name" value="MobC"/>
</dbReference>
<protein>
    <submittedName>
        <fullName evidence="3">Plasmid mobilization relaxosome protein MobC</fullName>
    </submittedName>
</protein>